<evidence type="ECO:0000313" key="3">
    <source>
        <dbReference type="Proteomes" id="UP000708208"/>
    </source>
</evidence>
<sequence>MGRPAGVGNKTPQELKIEAELLKRKAEMKELERKRKVLQKERQGTVKNAKTPGCQDYAKGGDLYDDELCPGCTSSMTSGAGEVLKWGLMSVVGILATVLVTKKDE</sequence>
<reference evidence="2" key="1">
    <citation type="submission" date="2021-06" db="EMBL/GenBank/DDBJ databases">
        <authorList>
            <person name="Hodson N. C."/>
            <person name="Mongue J. A."/>
            <person name="Jaron S. K."/>
        </authorList>
    </citation>
    <scope>NUCLEOTIDE SEQUENCE</scope>
</reference>
<keyword evidence="3" id="KW-1185">Reference proteome</keyword>
<organism evidence="2 3">
    <name type="scientific">Allacma fusca</name>
    <dbReference type="NCBI Taxonomy" id="39272"/>
    <lineage>
        <taxon>Eukaryota</taxon>
        <taxon>Metazoa</taxon>
        <taxon>Ecdysozoa</taxon>
        <taxon>Arthropoda</taxon>
        <taxon>Hexapoda</taxon>
        <taxon>Collembola</taxon>
        <taxon>Symphypleona</taxon>
        <taxon>Sminthuridae</taxon>
        <taxon>Allacma</taxon>
    </lineage>
</organism>
<protein>
    <submittedName>
        <fullName evidence="2">Uncharacterized protein</fullName>
    </submittedName>
</protein>
<evidence type="ECO:0000313" key="2">
    <source>
        <dbReference type="EMBL" id="CAG7827265.1"/>
    </source>
</evidence>
<comment type="caution">
    <text evidence="2">The sequence shown here is derived from an EMBL/GenBank/DDBJ whole genome shotgun (WGS) entry which is preliminary data.</text>
</comment>
<dbReference type="Proteomes" id="UP000708208">
    <property type="component" value="Unassembled WGS sequence"/>
</dbReference>
<feature type="coiled-coil region" evidence="1">
    <location>
        <begin position="14"/>
        <end position="48"/>
    </location>
</feature>
<evidence type="ECO:0000256" key="1">
    <source>
        <dbReference type="SAM" id="Coils"/>
    </source>
</evidence>
<proteinExistence type="predicted"/>
<accession>A0A8J2PZ28</accession>
<dbReference type="EMBL" id="CAJVCH010542823">
    <property type="protein sequence ID" value="CAG7827265.1"/>
    <property type="molecule type" value="Genomic_DNA"/>
</dbReference>
<gene>
    <name evidence="2" type="ORF">AFUS01_LOCUS37260</name>
</gene>
<keyword evidence="1" id="KW-0175">Coiled coil</keyword>
<name>A0A8J2PZ28_9HEXA</name>
<dbReference type="AlphaFoldDB" id="A0A8J2PZ28"/>